<name>S7U8W1_9BACT</name>
<dbReference type="EMBL" id="ATHI01000032">
    <property type="protein sequence ID" value="EPR30374.1"/>
    <property type="molecule type" value="Genomic_DNA"/>
</dbReference>
<comment type="caution">
    <text evidence="1">The sequence shown here is derived from an EMBL/GenBank/DDBJ whole genome shotgun (WGS) entry which is preliminary data.</text>
</comment>
<evidence type="ECO:0000313" key="2">
    <source>
        <dbReference type="Proteomes" id="UP000014975"/>
    </source>
</evidence>
<protein>
    <submittedName>
        <fullName evidence="1">Uncharacterized protein</fullName>
    </submittedName>
</protein>
<keyword evidence="2" id="KW-1185">Reference proteome</keyword>
<dbReference type="AlphaFoldDB" id="S7U8W1"/>
<reference evidence="1 2" key="1">
    <citation type="journal article" date="2013" name="Genome Announc.">
        <title>Draft genome sequences for three mercury-methylating, sulfate-reducing bacteria.</title>
        <authorList>
            <person name="Brown S.D."/>
            <person name="Hurt R.A.Jr."/>
            <person name="Gilmour C.C."/>
            <person name="Elias D.A."/>
        </authorList>
    </citation>
    <scope>NUCLEOTIDE SEQUENCE [LARGE SCALE GENOMIC DNA]</scope>
    <source>
        <strain evidence="1 2">DSM 16529</strain>
    </source>
</reference>
<organism evidence="1 2">
    <name type="scientific">Alkalidesulfovibrio alkalitolerans DSM 16529</name>
    <dbReference type="NCBI Taxonomy" id="1121439"/>
    <lineage>
        <taxon>Bacteria</taxon>
        <taxon>Pseudomonadati</taxon>
        <taxon>Thermodesulfobacteriota</taxon>
        <taxon>Desulfovibrionia</taxon>
        <taxon>Desulfovibrionales</taxon>
        <taxon>Desulfovibrionaceae</taxon>
        <taxon>Alkalidesulfovibrio</taxon>
    </lineage>
</organism>
<dbReference type="PATRIC" id="fig|1121439.3.peg.2903"/>
<evidence type="ECO:0000313" key="1">
    <source>
        <dbReference type="EMBL" id="EPR30374.1"/>
    </source>
</evidence>
<accession>S7U8W1</accession>
<gene>
    <name evidence="1" type="ORF">dsat_1514</name>
</gene>
<sequence>MEQEPFAVFGEFTFFKSVAGDDDPRPVIEIRHRGKPFMDLRAEPARKLFPVKASDARMRQFCRKFAENEAFRNAVLVKDAFSCC</sequence>
<dbReference type="Proteomes" id="UP000014975">
    <property type="component" value="Unassembled WGS sequence"/>
</dbReference>
<proteinExistence type="predicted"/>